<accession>X0L403</accession>
<reference evidence="1" key="1">
    <citation type="submission" date="2011-11" db="EMBL/GenBank/DDBJ databases">
        <title>The Genome Sequence of Fusarium oxysporum Cotton.</title>
        <authorList>
            <consortium name="The Broad Institute Genome Sequencing Platform"/>
            <person name="Ma L.-J."/>
            <person name="Gale L.R."/>
            <person name="Schwartz D.C."/>
            <person name="Zhou S."/>
            <person name="Corby-Kistler H."/>
            <person name="Young S.K."/>
            <person name="Zeng Q."/>
            <person name="Gargeya S."/>
            <person name="Fitzgerald M."/>
            <person name="Haas B."/>
            <person name="Abouelleil A."/>
            <person name="Alvarado L."/>
            <person name="Arachchi H.M."/>
            <person name="Berlin A."/>
            <person name="Brown A."/>
            <person name="Chapman S.B."/>
            <person name="Chen Z."/>
            <person name="Dunbar C."/>
            <person name="Freedman E."/>
            <person name="Gearin G."/>
            <person name="Goldberg J."/>
            <person name="Griggs A."/>
            <person name="Gujja S."/>
            <person name="Heiman D."/>
            <person name="Howarth C."/>
            <person name="Larson L."/>
            <person name="Lui A."/>
            <person name="MacDonald P.J.P."/>
            <person name="Montmayeur A."/>
            <person name="Murphy C."/>
            <person name="Neiman D."/>
            <person name="Pearson M."/>
            <person name="Priest M."/>
            <person name="Roberts A."/>
            <person name="Saif S."/>
            <person name="Shea T."/>
            <person name="Shenoy N."/>
            <person name="Sisk P."/>
            <person name="Stolte C."/>
            <person name="Sykes S."/>
            <person name="Wortman J."/>
            <person name="Nusbaum C."/>
            <person name="Birren B."/>
        </authorList>
    </citation>
    <scope>NUCLEOTIDE SEQUENCE [LARGE SCALE GENOMIC DNA]</scope>
    <source>
        <strain evidence="1">25433</strain>
    </source>
</reference>
<protein>
    <submittedName>
        <fullName evidence="1">Uncharacterized protein</fullName>
    </submittedName>
</protein>
<organism evidence="1">
    <name type="scientific">Fusarium oxysporum f. sp. vasinfectum 25433</name>
    <dbReference type="NCBI Taxonomy" id="1089449"/>
    <lineage>
        <taxon>Eukaryota</taxon>
        <taxon>Fungi</taxon>
        <taxon>Dikarya</taxon>
        <taxon>Ascomycota</taxon>
        <taxon>Pezizomycotina</taxon>
        <taxon>Sordariomycetes</taxon>
        <taxon>Hypocreomycetidae</taxon>
        <taxon>Hypocreales</taxon>
        <taxon>Nectriaceae</taxon>
        <taxon>Fusarium</taxon>
        <taxon>Fusarium oxysporum species complex</taxon>
    </lineage>
</organism>
<dbReference type="Proteomes" id="UP000030701">
    <property type="component" value="Unassembled WGS sequence"/>
</dbReference>
<reference evidence="1" key="2">
    <citation type="submission" date="2012-05" db="EMBL/GenBank/DDBJ databases">
        <title>The Genome Annotation of Fusarium oxysporum Cotton.</title>
        <authorList>
            <consortium name="The Broad Institute Genomics Platform"/>
            <person name="Ma L.-J."/>
            <person name="Corby-Kistler H."/>
            <person name="Broz K."/>
            <person name="Gale L.R."/>
            <person name="Jonkers W."/>
            <person name="O'Donnell K."/>
            <person name="Ploetz R."/>
            <person name="Steinberg C."/>
            <person name="Schwartz D.C."/>
            <person name="VanEtten H."/>
            <person name="Zhou S."/>
            <person name="Young S.K."/>
            <person name="Zeng Q."/>
            <person name="Gargeya S."/>
            <person name="Fitzgerald M."/>
            <person name="Abouelleil A."/>
            <person name="Alvarado L."/>
            <person name="Chapman S.B."/>
            <person name="Gainer-Dewar J."/>
            <person name="Goldberg J."/>
            <person name="Griggs A."/>
            <person name="Gujja S."/>
            <person name="Hansen M."/>
            <person name="Howarth C."/>
            <person name="Imamovic A."/>
            <person name="Ireland A."/>
            <person name="Larimer J."/>
            <person name="McCowan C."/>
            <person name="Murphy C."/>
            <person name="Pearson M."/>
            <person name="Poon T.W."/>
            <person name="Priest M."/>
            <person name="Roberts A."/>
            <person name="Saif S."/>
            <person name="Shea T."/>
            <person name="Sykes S."/>
            <person name="Wortman J."/>
            <person name="Nusbaum C."/>
            <person name="Birren B."/>
        </authorList>
    </citation>
    <scope>NUCLEOTIDE SEQUENCE</scope>
    <source>
        <strain evidence="1">25433</strain>
    </source>
</reference>
<name>X0L403_FUSOX</name>
<dbReference type="AlphaFoldDB" id="X0L403"/>
<dbReference type="EMBL" id="JH658012">
    <property type="protein sequence ID" value="EXM15777.1"/>
    <property type="molecule type" value="Genomic_DNA"/>
</dbReference>
<evidence type="ECO:0000313" key="1">
    <source>
        <dbReference type="EMBL" id="EXM15777.1"/>
    </source>
</evidence>
<proteinExistence type="predicted"/>
<sequence>MLLDRILTSSKEQQIDIVTSTLAMHIIGDGKSQIHLIEAAEKSSFTERFVASTWAVRNPAEQAPRSPKTDADLAWKVPDSVSNTDATTYGVSAAGLPILISSLLSCYISYDIYRISDKARLPYPDIRIDIRISCTL</sequence>
<gene>
    <name evidence="1" type="ORF">FOTG_15869</name>
</gene>
<dbReference type="HOGENOM" id="CLU_1875523_0_0_1"/>